<comment type="caution">
    <text evidence="2">The sequence shown here is derived from an EMBL/GenBank/DDBJ whole genome shotgun (WGS) entry which is preliminary data.</text>
</comment>
<dbReference type="Proteomes" id="UP001501447">
    <property type="component" value="Unassembled WGS sequence"/>
</dbReference>
<accession>A0ABN3PYB5</accession>
<dbReference type="InterPro" id="IPR027417">
    <property type="entry name" value="P-loop_NTPase"/>
</dbReference>
<keyword evidence="3" id="KW-1185">Reference proteome</keyword>
<evidence type="ECO:0000313" key="2">
    <source>
        <dbReference type="EMBL" id="GAA2607681.1"/>
    </source>
</evidence>
<dbReference type="PANTHER" id="PTHR30121:SF6">
    <property type="entry name" value="SLR6007 PROTEIN"/>
    <property type="match status" value="1"/>
</dbReference>
<name>A0ABN3PYB5_9ACTN</name>
<gene>
    <name evidence="2" type="ORF">GCM10009863_21360</name>
</gene>
<proteinExistence type="predicted"/>
<dbReference type="SUPFAM" id="SSF52540">
    <property type="entry name" value="P-loop containing nucleoside triphosphate hydrolases"/>
    <property type="match status" value="1"/>
</dbReference>
<dbReference type="Gene3D" id="3.40.50.300">
    <property type="entry name" value="P-loop containing nucleotide triphosphate hydrolases"/>
    <property type="match status" value="2"/>
</dbReference>
<sequence>MARKTEKTRAPKPGKPGKSEKSARARQPADPARRPQPTARGWPGRGGGTVGYVDPAPEWRGTSVQVCGLWPFGAGAGTPMVGVPLGRDLDSGATVCCDPVSWFMRTGLLANPSMFVLGRPGLGKSTVVRRMALGLSGYGVHPLIFGDLKPDYVDLIREIGGQVISLGRGRGHLNVLDPGESTAAAARLTGSARRQLLAGTNSRRLHMVSALVTILRAEPPTDREETLLAAALDILDDRHGPDKTPVLADLVQVIKDAPEALRAVALDRGDIQRYWDITENLEASLTALLGDGLLGDSFARPTTEPMKLDRPVCFDISNIDDSETVLQAAALLSCWSYGFGAVSAAHALADAGLEPQRNYFLVMDELWRVLQAGRGLVDRVNALTRLDRQRGVGLAMVTHTIGDLLALPTEEDRIKAKGFVERSGMVVCAGLPPAEMPQLSQVVELTEVEKRLLVDWSTPPAWDSARSRQADPPGLGNFLIKVGSRPGIPVHVDLTPGELAVNNTNKRWNK</sequence>
<reference evidence="2 3" key="1">
    <citation type="journal article" date="2019" name="Int. J. Syst. Evol. Microbiol.">
        <title>The Global Catalogue of Microorganisms (GCM) 10K type strain sequencing project: providing services to taxonomists for standard genome sequencing and annotation.</title>
        <authorList>
            <consortium name="The Broad Institute Genomics Platform"/>
            <consortium name="The Broad Institute Genome Sequencing Center for Infectious Disease"/>
            <person name="Wu L."/>
            <person name="Ma J."/>
        </authorList>
    </citation>
    <scope>NUCLEOTIDE SEQUENCE [LARGE SCALE GENOMIC DNA]</scope>
    <source>
        <strain evidence="2 3">JCM 16373</strain>
    </source>
</reference>
<dbReference type="PANTHER" id="PTHR30121">
    <property type="entry name" value="UNCHARACTERIZED PROTEIN YJGR-RELATED"/>
    <property type="match status" value="1"/>
</dbReference>
<feature type="compositionally biased region" description="Low complexity" evidence="1">
    <location>
        <begin position="25"/>
        <end position="42"/>
    </location>
</feature>
<dbReference type="RefSeq" id="WP_344564568.1">
    <property type="nucleotide sequence ID" value="NZ_BAAARJ010000006.1"/>
</dbReference>
<evidence type="ECO:0000256" key="1">
    <source>
        <dbReference type="SAM" id="MobiDB-lite"/>
    </source>
</evidence>
<dbReference type="InterPro" id="IPR051162">
    <property type="entry name" value="T4SS_component"/>
</dbReference>
<organism evidence="2 3">
    <name type="scientific">Streptomyces axinellae</name>
    <dbReference type="NCBI Taxonomy" id="552788"/>
    <lineage>
        <taxon>Bacteria</taxon>
        <taxon>Bacillati</taxon>
        <taxon>Actinomycetota</taxon>
        <taxon>Actinomycetes</taxon>
        <taxon>Kitasatosporales</taxon>
        <taxon>Streptomycetaceae</taxon>
        <taxon>Streptomyces</taxon>
    </lineage>
</organism>
<feature type="region of interest" description="Disordered" evidence="1">
    <location>
        <begin position="1"/>
        <end position="55"/>
    </location>
</feature>
<protein>
    <submittedName>
        <fullName evidence="2">ATPase</fullName>
    </submittedName>
</protein>
<evidence type="ECO:0000313" key="3">
    <source>
        <dbReference type="Proteomes" id="UP001501447"/>
    </source>
</evidence>
<dbReference type="EMBL" id="BAAARJ010000006">
    <property type="protein sequence ID" value="GAA2607681.1"/>
    <property type="molecule type" value="Genomic_DNA"/>
</dbReference>